<comment type="caution">
    <text evidence="2">The sequence shown here is derived from an EMBL/GenBank/DDBJ whole genome shotgun (WGS) entry which is preliminary data.</text>
</comment>
<feature type="region of interest" description="Disordered" evidence="1">
    <location>
        <begin position="1"/>
        <end position="70"/>
    </location>
</feature>
<evidence type="ECO:0000313" key="3">
    <source>
        <dbReference type="Proteomes" id="UP000886653"/>
    </source>
</evidence>
<evidence type="ECO:0000313" key="2">
    <source>
        <dbReference type="EMBL" id="KAG0149997.1"/>
    </source>
</evidence>
<keyword evidence="3" id="KW-1185">Reference proteome</keyword>
<reference evidence="2" key="1">
    <citation type="submission" date="2013-11" db="EMBL/GenBank/DDBJ databases">
        <title>Genome sequence of the fusiform rust pathogen reveals effectors for host alternation and coevolution with pine.</title>
        <authorList>
            <consortium name="DOE Joint Genome Institute"/>
            <person name="Smith K."/>
            <person name="Pendleton A."/>
            <person name="Kubisiak T."/>
            <person name="Anderson C."/>
            <person name="Salamov A."/>
            <person name="Aerts A."/>
            <person name="Riley R."/>
            <person name="Clum A."/>
            <person name="Lindquist E."/>
            <person name="Ence D."/>
            <person name="Campbell M."/>
            <person name="Kronenberg Z."/>
            <person name="Feau N."/>
            <person name="Dhillon B."/>
            <person name="Hamelin R."/>
            <person name="Burleigh J."/>
            <person name="Smith J."/>
            <person name="Yandell M."/>
            <person name="Nelson C."/>
            <person name="Grigoriev I."/>
            <person name="Davis J."/>
        </authorList>
    </citation>
    <scope>NUCLEOTIDE SEQUENCE</scope>
    <source>
        <strain evidence="2">G11</strain>
    </source>
</reference>
<dbReference type="Proteomes" id="UP000886653">
    <property type="component" value="Unassembled WGS sequence"/>
</dbReference>
<protein>
    <submittedName>
        <fullName evidence="2">Uncharacterized protein</fullName>
    </submittedName>
</protein>
<accession>A0A9P6NQV4</accession>
<name>A0A9P6NQV4_9BASI</name>
<feature type="compositionally biased region" description="Basic and acidic residues" evidence="1">
    <location>
        <begin position="41"/>
        <end position="70"/>
    </location>
</feature>
<proteinExistence type="predicted"/>
<dbReference type="AlphaFoldDB" id="A0A9P6NQV4"/>
<gene>
    <name evidence="2" type="ORF">CROQUDRAFT_713667</name>
</gene>
<sequence length="125" mass="14280">MTHKIKVQANLSSAVATAPATPYHEEDEMQSSRYISGPRNASREYCQEGSSEHEHEHEHEHENIWSQRNLEEEKRQIDESYIEETLTRSLARGGCATGPRANTSRLETRIKCLVVHAESSRVKPH</sequence>
<dbReference type="EMBL" id="MU167223">
    <property type="protein sequence ID" value="KAG0149997.1"/>
    <property type="molecule type" value="Genomic_DNA"/>
</dbReference>
<organism evidence="2 3">
    <name type="scientific">Cronartium quercuum f. sp. fusiforme G11</name>
    <dbReference type="NCBI Taxonomy" id="708437"/>
    <lineage>
        <taxon>Eukaryota</taxon>
        <taxon>Fungi</taxon>
        <taxon>Dikarya</taxon>
        <taxon>Basidiomycota</taxon>
        <taxon>Pucciniomycotina</taxon>
        <taxon>Pucciniomycetes</taxon>
        <taxon>Pucciniales</taxon>
        <taxon>Coleosporiaceae</taxon>
        <taxon>Cronartium</taxon>
    </lineage>
</organism>
<evidence type="ECO:0000256" key="1">
    <source>
        <dbReference type="SAM" id="MobiDB-lite"/>
    </source>
</evidence>